<dbReference type="InterPro" id="IPR029787">
    <property type="entry name" value="Nucleotide_cyclase"/>
</dbReference>
<dbReference type="EMBL" id="CP036200">
    <property type="protein sequence ID" value="QBF82077.1"/>
    <property type="molecule type" value="Genomic_DNA"/>
</dbReference>
<dbReference type="PROSITE" id="PS50887">
    <property type="entry name" value="GGDEF"/>
    <property type="match status" value="1"/>
</dbReference>
<dbReference type="Proteomes" id="UP000291106">
    <property type="component" value="Chromosome"/>
</dbReference>
<dbReference type="Pfam" id="PF00990">
    <property type="entry name" value="GGDEF"/>
    <property type="match status" value="1"/>
</dbReference>
<organism evidence="7 8">
    <name type="scientific">Shewanella maritima</name>
    <dbReference type="NCBI Taxonomy" id="2520507"/>
    <lineage>
        <taxon>Bacteria</taxon>
        <taxon>Pseudomonadati</taxon>
        <taxon>Pseudomonadota</taxon>
        <taxon>Gammaproteobacteria</taxon>
        <taxon>Alteromonadales</taxon>
        <taxon>Shewanellaceae</taxon>
        <taxon>Shewanella</taxon>
    </lineage>
</organism>
<protein>
    <recommendedName>
        <fullName evidence="2">diguanylate cyclase</fullName>
        <ecNumber evidence="2">2.7.7.65</ecNumber>
    </recommendedName>
</protein>
<accession>A0A411PER9</accession>
<comment type="catalytic activity">
    <reaction evidence="3">
        <text>2 GTP = 3',3'-c-di-GMP + 2 diphosphate</text>
        <dbReference type="Rhea" id="RHEA:24898"/>
        <dbReference type="ChEBI" id="CHEBI:33019"/>
        <dbReference type="ChEBI" id="CHEBI:37565"/>
        <dbReference type="ChEBI" id="CHEBI:58805"/>
        <dbReference type="EC" id="2.7.7.65"/>
    </reaction>
</comment>
<dbReference type="OrthoDB" id="9803824at2"/>
<gene>
    <name evidence="7" type="ORF">EXU30_04680</name>
</gene>
<dbReference type="GO" id="GO:0052621">
    <property type="term" value="F:diguanylate cyclase activity"/>
    <property type="evidence" value="ECO:0007669"/>
    <property type="project" value="UniProtKB-EC"/>
</dbReference>
<dbReference type="InterPro" id="IPR011990">
    <property type="entry name" value="TPR-like_helical_dom_sf"/>
</dbReference>
<dbReference type="Gene3D" id="1.25.40.10">
    <property type="entry name" value="Tetratricopeptide repeat domain"/>
    <property type="match status" value="2"/>
</dbReference>
<dbReference type="InterPro" id="IPR050469">
    <property type="entry name" value="Diguanylate_Cyclase"/>
</dbReference>
<dbReference type="FunFam" id="3.30.70.270:FF:000001">
    <property type="entry name" value="Diguanylate cyclase domain protein"/>
    <property type="match status" value="1"/>
</dbReference>
<keyword evidence="4" id="KW-0472">Membrane</keyword>
<evidence type="ECO:0000256" key="3">
    <source>
        <dbReference type="ARBA" id="ARBA00034247"/>
    </source>
</evidence>
<dbReference type="AlphaFoldDB" id="A0A411PER9"/>
<evidence type="ECO:0000256" key="2">
    <source>
        <dbReference type="ARBA" id="ARBA00012528"/>
    </source>
</evidence>
<evidence type="ECO:0000259" key="6">
    <source>
        <dbReference type="PROSITE" id="PS50887"/>
    </source>
</evidence>
<keyword evidence="4" id="KW-0812">Transmembrane</keyword>
<dbReference type="SUPFAM" id="SSF48452">
    <property type="entry name" value="TPR-like"/>
    <property type="match status" value="2"/>
</dbReference>
<dbReference type="Gene3D" id="3.30.70.270">
    <property type="match status" value="1"/>
</dbReference>
<feature type="transmembrane region" description="Helical" evidence="4">
    <location>
        <begin position="388"/>
        <end position="405"/>
    </location>
</feature>
<evidence type="ECO:0000256" key="4">
    <source>
        <dbReference type="SAM" id="Phobius"/>
    </source>
</evidence>
<dbReference type="PANTHER" id="PTHR45138">
    <property type="entry name" value="REGULATORY COMPONENTS OF SENSORY TRANSDUCTION SYSTEM"/>
    <property type="match status" value="1"/>
</dbReference>
<dbReference type="SMART" id="SM00267">
    <property type="entry name" value="GGDEF"/>
    <property type="match status" value="1"/>
</dbReference>
<feature type="signal peptide" evidence="5">
    <location>
        <begin position="1"/>
        <end position="28"/>
    </location>
</feature>
<evidence type="ECO:0000313" key="8">
    <source>
        <dbReference type="Proteomes" id="UP000291106"/>
    </source>
</evidence>
<reference evidence="7 8" key="1">
    <citation type="submission" date="2019-02" db="EMBL/GenBank/DDBJ databases">
        <title>Shewanella sp. D4-2 isolated from Dokdo Island.</title>
        <authorList>
            <person name="Baek K."/>
        </authorList>
    </citation>
    <scope>NUCLEOTIDE SEQUENCE [LARGE SCALE GENOMIC DNA]</scope>
    <source>
        <strain evidence="7 8">D4-2</strain>
    </source>
</reference>
<dbReference type="InterPro" id="IPR043128">
    <property type="entry name" value="Rev_trsase/Diguanyl_cyclase"/>
</dbReference>
<feature type="domain" description="GGDEF" evidence="6">
    <location>
        <begin position="448"/>
        <end position="581"/>
    </location>
</feature>
<dbReference type="SUPFAM" id="SSF55073">
    <property type="entry name" value="Nucleotide cyclase"/>
    <property type="match status" value="1"/>
</dbReference>
<dbReference type="CDD" id="cd01949">
    <property type="entry name" value="GGDEF"/>
    <property type="match status" value="1"/>
</dbReference>
<dbReference type="EC" id="2.7.7.65" evidence="2"/>
<feature type="chain" id="PRO_5019436917" description="diguanylate cyclase" evidence="5">
    <location>
        <begin position="29"/>
        <end position="585"/>
    </location>
</feature>
<keyword evidence="5" id="KW-0732">Signal</keyword>
<dbReference type="InterPro" id="IPR000160">
    <property type="entry name" value="GGDEF_dom"/>
</dbReference>
<dbReference type="PANTHER" id="PTHR45138:SF9">
    <property type="entry name" value="DIGUANYLATE CYCLASE DGCM-RELATED"/>
    <property type="match status" value="1"/>
</dbReference>
<comment type="cofactor">
    <cofactor evidence="1">
        <name>Mg(2+)</name>
        <dbReference type="ChEBI" id="CHEBI:18420"/>
    </cofactor>
</comment>
<evidence type="ECO:0000256" key="5">
    <source>
        <dbReference type="SAM" id="SignalP"/>
    </source>
</evidence>
<keyword evidence="4" id="KW-1133">Transmembrane helix</keyword>
<dbReference type="KEGG" id="smai:EXU30_04680"/>
<keyword evidence="8" id="KW-1185">Reference proteome</keyword>
<proteinExistence type="predicted"/>
<name>A0A411PER9_9GAMM</name>
<evidence type="ECO:0000313" key="7">
    <source>
        <dbReference type="EMBL" id="QBF82077.1"/>
    </source>
</evidence>
<evidence type="ECO:0000256" key="1">
    <source>
        <dbReference type="ARBA" id="ARBA00001946"/>
    </source>
</evidence>
<sequence>MGKGNMFKNYLKLVALTFALSCSFSLNANYIDNLLDKAESLRSSDPTTFQEILEEISNKTADLTPNQLSHYKYLQAYMKSFQGDFKEAVKLYTQISSDNSSTPLIKFRANMSLVNIYAISNEWNEGLKHLLLSQQMLPQIKEKQYQDIHSVITGVFYNQLGQYELALDYSTKLIQSETSTRNRCLANSLITEASFKLSKTNLSKDIFTDAIAACEEAAEPVALSSIYSYQAAYEIKNNQYAAAKQILEKAQPLIESTKYPPYLAYFYSLLSQTHFALGNKEAAESFALQTLSYAETLGSSEPKVIANQVLYSLAEQRGDTEAALKYFKQYAEADKAYLDDIKTKHLAFQLAQHRAAEQRSHIEYLSQQNNLLLLKQKYDKVQAENNRLFIALLILAISLLSIFAYRSKTTQAKLRHLAQNDGLTGLFNRRHFTQEANRAIAKCLKYSQSGSCILFDLDKFKSINDTYGHKTGDWVLKQVAQHCKPMVRKQDIFARIGGEEFCLFLPNCTKEDAAAIAEEYREKLTQISTQETSFSFNISGSFGVSDFSSSGSSLDKLIADADAAMYQAKTSGRNKVCQFNTDANS</sequence>
<dbReference type="NCBIfam" id="TIGR00254">
    <property type="entry name" value="GGDEF"/>
    <property type="match status" value="1"/>
</dbReference>